<dbReference type="PANTHER" id="PTHR37422:SF13">
    <property type="entry name" value="LIPOPOLYSACCHARIDE BIOSYNTHESIS PROTEIN PA4999-RELATED"/>
    <property type="match status" value="1"/>
</dbReference>
<evidence type="ECO:0000259" key="6">
    <source>
        <dbReference type="Pfam" id="PF04932"/>
    </source>
</evidence>
<feature type="transmembrane region" description="Helical" evidence="5">
    <location>
        <begin position="256"/>
        <end position="289"/>
    </location>
</feature>
<keyword evidence="7" id="KW-0436">Ligase</keyword>
<keyword evidence="2 5" id="KW-0812">Transmembrane</keyword>
<feature type="transmembrane region" description="Helical" evidence="5">
    <location>
        <begin position="42"/>
        <end position="64"/>
    </location>
</feature>
<reference evidence="7 8" key="1">
    <citation type="journal article" date="2013" name="J. Mol. Microbiol. Biotechnol.">
        <title>Analysis of the Complete Genomes of Acholeplasma brassicae , A. palmae and A. laidlawii and Their Comparison to the Obligate Parasites from ' Candidatus Phytoplasma'.</title>
        <authorList>
            <person name="Kube M."/>
            <person name="Siewert C."/>
            <person name="Migdoll A.M."/>
            <person name="Duduk B."/>
            <person name="Holz S."/>
            <person name="Rabus R."/>
            <person name="Seemuller E."/>
            <person name="Mitrovic J."/>
            <person name="Muller I."/>
            <person name="Buttner C."/>
            <person name="Reinhardt R."/>
        </authorList>
    </citation>
    <scope>NUCLEOTIDE SEQUENCE [LARGE SCALE GENOMIC DNA]</scope>
    <source>
        <strain evidence="7 8">J233</strain>
    </source>
</reference>
<feature type="domain" description="O-antigen ligase-related" evidence="6">
    <location>
        <begin position="259"/>
        <end position="398"/>
    </location>
</feature>
<protein>
    <submittedName>
        <fullName evidence="7">O-antigen ligase-related family protein</fullName>
    </submittedName>
</protein>
<feature type="transmembrane region" description="Helical" evidence="5">
    <location>
        <begin position="414"/>
        <end position="433"/>
    </location>
</feature>
<dbReference type="PANTHER" id="PTHR37422">
    <property type="entry name" value="TEICHURONIC ACID BIOSYNTHESIS PROTEIN TUAE"/>
    <property type="match status" value="1"/>
</dbReference>
<evidence type="ECO:0000256" key="3">
    <source>
        <dbReference type="ARBA" id="ARBA00022989"/>
    </source>
</evidence>
<evidence type="ECO:0000313" key="7">
    <source>
        <dbReference type="EMBL" id="CCV64761.1"/>
    </source>
</evidence>
<dbReference type="InterPro" id="IPR051533">
    <property type="entry name" value="WaaL-like"/>
</dbReference>
<dbReference type="OrthoDB" id="384103at2"/>
<feature type="transmembrane region" description="Helical" evidence="5">
    <location>
        <begin position="439"/>
        <end position="456"/>
    </location>
</feature>
<keyword evidence="4 5" id="KW-0472">Membrane</keyword>
<dbReference type="GO" id="GO:0016020">
    <property type="term" value="C:membrane"/>
    <property type="evidence" value="ECO:0007669"/>
    <property type="project" value="UniProtKB-SubCell"/>
</dbReference>
<evidence type="ECO:0000256" key="5">
    <source>
        <dbReference type="SAM" id="Phobius"/>
    </source>
</evidence>
<feature type="transmembrane region" description="Helical" evidence="5">
    <location>
        <begin position="149"/>
        <end position="166"/>
    </location>
</feature>
<dbReference type="HOGENOM" id="CLU_598033_0_0_14"/>
<dbReference type="GO" id="GO:0016874">
    <property type="term" value="F:ligase activity"/>
    <property type="evidence" value="ECO:0007669"/>
    <property type="project" value="UniProtKB-KW"/>
</dbReference>
<feature type="transmembrane region" description="Helical" evidence="5">
    <location>
        <begin position="16"/>
        <end position="36"/>
    </location>
</feature>
<keyword evidence="8" id="KW-1185">Reference proteome</keyword>
<evidence type="ECO:0000256" key="4">
    <source>
        <dbReference type="ARBA" id="ARBA00023136"/>
    </source>
</evidence>
<dbReference type="STRING" id="1318466.BN85411840"/>
<feature type="transmembrane region" description="Helical" evidence="5">
    <location>
        <begin position="71"/>
        <end position="88"/>
    </location>
</feature>
<feature type="transmembrane region" description="Helical" evidence="5">
    <location>
        <begin position="123"/>
        <end position="143"/>
    </location>
</feature>
<dbReference type="EMBL" id="FO681347">
    <property type="protein sequence ID" value="CCV64761.1"/>
    <property type="molecule type" value="Genomic_DNA"/>
</dbReference>
<feature type="transmembrane region" description="Helical" evidence="5">
    <location>
        <begin position="301"/>
        <end position="320"/>
    </location>
</feature>
<dbReference type="Proteomes" id="UP000032740">
    <property type="component" value="Chromosome"/>
</dbReference>
<organism evidence="7 8">
    <name type="scientific">Alteracholeplasma palmae (strain ATCC 49389 / J233)</name>
    <name type="common">Acholeplasma palmae</name>
    <dbReference type="NCBI Taxonomy" id="1318466"/>
    <lineage>
        <taxon>Bacteria</taxon>
        <taxon>Bacillati</taxon>
        <taxon>Mycoplasmatota</taxon>
        <taxon>Mollicutes</taxon>
        <taxon>Acholeplasmatales</taxon>
        <taxon>Acholeplasmataceae</taxon>
        <taxon>Acholeplasma</taxon>
    </lineage>
</organism>
<comment type="subcellular location">
    <subcellularLocation>
        <location evidence="1">Membrane</location>
        <topology evidence="1">Multi-pass membrane protein</topology>
    </subcellularLocation>
</comment>
<dbReference type="KEGG" id="apal:BN85411840"/>
<proteinExistence type="predicted"/>
<name>U4KS64_ALTPJ</name>
<keyword evidence="3 5" id="KW-1133">Transmembrane helix</keyword>
<feature type="transmembrane region" description="Helical" evidence="5">
    <location>
        <begin position="94"/>
        <end position="116"/>
    </location>
</feature>
<dbReference type="RefSeq" id="WP_030003645.1">
    <property type="nucleotide sequence ID" value="NC_022538.1"/>
</dbReference>
<accession>U4KS64</accession>
<sequence length="467" mass="52774">MTCNLKKSNIESFFNSYYYIASVALISYIIWLLRFFVHGESLYVTTFSLILLLGIVFGSILILFKNTVYTVPIALSLLFTIGIAGMNLETFSTTSLVIVGIAIATIILSIIAHLIIYKPSFKLNTFGISYILVGVSFIIPFIYRGINSHNMIGFLGVIYLIIYLFYSNTIKKDNTNYLFRTLFILSLMLSFQLIACFIDNLSHFEGKRISDALIFLLKGGTDPGWGNTNDLTIHLTLFSASTIYYMYKYPKKYFPWLHLLFTSFVIVLSGARGSMVTSVALWLIILIITIRNRKLGSLKSLYITLGSIAIFLGIFYNFTYEVIESFIASLKGGTNQMLTGRLDLYELAIEAFKKYPIFGSGWGDLQPEWLGGGTRIIVYHSTFFHALAIGGIFGILVLGYQLYATFKFLLKPTYLAKFVILITYIVTQVHGLFDNTQYMVNYTLSTIIIFSILEAYDASKKTEESTL</sequence>
<evidence type="ECO:0000313" key="8">
    <source>
        <dbReference type="Proteomes" id="UP000032740"/>
    </source>
</evidence>
<feature type="transmembrane region" description="Helical" evidence="5">
    <location>
        <begin position="178"/>
        <end position="198"/>
    </location>
</feature>
<evidence type="ECO:0000256" key="2">
    <source>
        <dbReference type="ARBA" id="ARBA00022692"/>
    </source>
</evidence>
<dbReference type="Pfam" id="PF04932">
    <property type="entry name" value="Wzy_C"/>
    <property type="match status" value="1"/>
</dbReference>
<gene>
    <name evidence="7" type="ORF">BN85411840</name>
</gene>
<dbReference type="InterPro" id="IPR007016">
    <property type="entry name" value="O-antigen_ligase-rel_domated"/>
</dbReference>
<feature type="transmembrane region" description="Helical" evidence="5">
    <location>
        <begin position="377"/>
        <end position="402"/>
    </location>
</feature>
<dbReference type="AlphaFoldDB" id="U4KS64"/>
<evidence type="ECO:0000256" key="1">
    <source>
        <dbReference type="ARBA" id="ARBA00004141"/>
    </source>
</evidence>